<feature type="compositionally biased region" description="Basic and acidic residues" evidence="10">
    <location>
        <begin position="52"/>
        <end position="68"/>
    </location>
</feature>
<evidence type="ECO:0000256" key="4">
    <source>
        <dbReference type="ARBA" id="ARBA00023212"/>
    </source>
</evidence>
<proteinExistence type="predicted"/>
<keyword evidence="3" id="KW-0175">Coiled coil</keyword>
<dbReference type="GO" id="GO:0043130">
    <property type="term" value="F:ubiquitin binding"/>
    <property type="evidence" value="ECO:0007669"/>
    <property type="project" value="TreeGrafter"/>
</dbReference>
<comment type="subcellular location">
    <subcellularLocation>
        <location evidence="1">Cytoplasm</location>
        <location evidence="1">Cytoskeleton</location>
    </subcellularLocation>
</comment>
<keyword evidence="4" id="KW-0206">Cytoskeleton</keyword>
<dbReference type="InterPro" id="IPR029071">
    <property type="entry name" value="Ubiquitin-like_domsf"/>
</dbReference>
<evidence type="ECO:0000256" key="9">
    <source>
        <dbReference type="ARBA" id="ARBA00081109"/>
    </source>
</evidence>
<dbReference type="InterPro" id="IPR001012">
    <property type="entry name" value="UBX_dom"/>
</dbReference>
<feature type="compositionally biased region" description="Polar residues" evidence="10">
    <location>
        <begin position="69"/>
        <end position="80"/>
    </location>
</feature>
<evidence type="ECO:0000256" key="1">
    <source>
        <dbReference type="ARBA" id="ARBA00004245"/>
    </source>
</evidence>
<dbReference type="SUPFAM" id="SSF54236">
    <property type="entry name" value="Ubiquitin-like"/>
    <property type="match status" value="1"/>
</dbReference>
<evidence type="ECO:0000259" key="12">
    <source>
        <dbReference type="PROSITE" id="PS51399"/>
    </source>
</evidence>
<evidence type="ECO:0000256" key="7">
    <source>
        <dbReference type="ARBA" id="ARBA00073759"/>
    </source>
</evidence>
<name>A0AAW0PVG7_9GOBI</name>
<evidence type="ECO:0000313" key="14">
    <source>
        <dbReference type="Proteomes" id="UP001460270"/>
    </source>
</evidence>
<dbReference type="PROSITE" id="PS50033">
    <property type="entry name" value="UBX"/>
    <property type="match status" value="1"/>
</dbReference>
<dbReference type="FunFam" id="3.30.420.210:FF:000003">
    <property type="entry name" value="UBX domain protein 11"/>
    <property type="match status" value="1"/>
</dbReference>
<dbReference type="Gene3D" id="3.10.20.90">
    <property type="entry name" value="Phosphatidylinositol 3-kinase Catalytic Subunit, Chain A, domain 1"/>
    <property type="match status" value="1"/>
</dbReference>
<feature type="region of interest" description="Disordered" evidence="10">
    <location>
        <begin position="1"/>
        <end position="80"/>
    </location>
</feature>
<dbReference type="Gene3D" id="3.30.420.210">
    <property type="entry name" value="SEP domain"/>
    <property type="match status" value="1"/>
</dbReference>
<dbReference type="PANTHER" id="PTHR23333:SF4">
    <property type="entry name" value="UBX DOMAIN-CONTAINING PROTEIN 11"/>
    <property type="match status" value="1"/>
</dbReference>
<feature type="domain" description="SEP" evidence="12">
    <location>
        <begin position="180"/>
        <end position="244"/>
    </location>
</feature>
<dbReference type="InterPro" id="IPR012989">
    <property type="entry name" value="SEP_domain"/>
</dbReference>
<evidence type="ECO:0000256" key="5">
    <source>
        <dbReference type="ARBA" id="ARBA00059434"/>
    </source>
</evidence>
<protein>
    <recommendedName>
        <fullName evidence="7">UBX domain-containing protein 11</fullName>
    </recommendedName>
    <alternativeName>
        <fullName evidence="9">Socius</fullName>
    </alternativeName>
    <alternativeName>
        <fullName evidence="8">UBX domain-containing protein 5</fullName>
    </alternativeName>
</protein>
<reference evidence="14" key="1">
    <citation type="submission" date="2024-04" db="EMBL/GenBank/DDBJ databases">
        <title>Salinicola lusitanus LLJ914,a marine bacterium isolated from the Okinawa Trough.</title>
        <authorList>
            <person name="Li J."/>
        </authorList>
    </citation>
    <scope>NUCLEOTIDE SEQUENCE [LARGE SCALE GENOMIC DNA]</scope>
</reference>
<evidence type="ECO:0000256" key="6">
    <source>
        <dbReference type="ARBA" id="ARBA00062345"/>
    </source>
</evidence>
<dbReference type="EMBL" id="JBBPFD010000005">
    <property type="protein sequence ID" value="KAK7926249.1"/>
    <property type="molecule type" value="Genomic_DNA"/>
</dbReference>
<dbReference type="CDD" id="cd17077">
    <property type="entry name" value="UBX_UBXN11"/>
    <property type="match status" value="1"/>
</dbReference>
<feature type="domain" description="UBX" evidence="11">
    <location>
        <begin position="337"/>
        <end position="414"/>
    </location>
</feature>
<sequence length="437" mass="49047">MSSPLSTLKKLKRTPLQQWEQPDHHPRRNLAKEFQAAAEQGSSISDPNPHVTHKDPQKIKMTPKKDSPQSRPEPTTSSVIQQLSCLEHRVRAQEEQIQLKSFLLDYDMIWVGSDTTDAKESEQAFNFKELWTPPETNSGDRQFHVNFDLVLEKIQELNVVAGEGETYIQTTPTGAQLAQKEAVELWLYRNGILMFDGAFRTYREQKTQQFMQDLMDGYFPSELQERFPDGVPFEVHDRRHELLSPKQERNTFPGHGHVIQGNNGKSTVSLNAILDVVSRKLGHGVKAGQVMTSGEDLERALQVTMNTQGSSDARSSNSVIFVDTPALHSLKVKSGCEASDVTTLKIKSEDGRHTYMMKMSFSETIGHIRKHLDKHRGGDVPSYDIIGTFPRCCYDDSSKTIQACGLAANSALLLRTRPARNEAAGIDEKCINKTKAA</sequence>
<evidence type="ECO:0000256" key="3">
    <source>
        <dbReference type="ARBA" id="ARBA00023054"/>
    </source>
</evidence>
<dbReference type="Pfam" id="PF08059">
    <property type="entry name" value="SEP"/>
    <property type="match status" value="1"/>
</dbReference>
<evidence type="ECO:0000256" key="10">
    <source>
        <dbReference type="SAM" id="MobiDB-lite"/>
    </source>
</evidence>
<evidence type="ECO:0000313" key="13">
    <source>
        <dbReference type="EMBL" id="KAK7926249.1"/>
    </source>
</evidence>
<organism evidence="13 14">
    <name type="scientific">Mugilogobius chulae</name>
    <name type="common">yellowstripe goby</name>
    <dbReference type="NCBI Taxonomy" id="88201"/>
    <lineage>
        <taxon>Eukaryota</taxon>
        <taxon>Metazoa</taxon>
        <taxon>Chordata</taxon>
        <taxon>Craniata</taxon>
        <taxon>Vertebrata</taxon>
        <taxon>Euteleostomi</taxon>
        <taxon>Actinopterygii</taxon>
        <taxon>Neopterygii</taxon>
        <taxon>Teleostei</taxon>
        <taxon>Neoteleostei</taxon>
        <taxon>Acanthomorphata</taxon>
        <taxon>Gobiaria</taxon>
        <taxon>Gobiiformes</taxon>
        <taxon>Gobioidei</taxon>
        <taxon>Gobiidae</taxon>
        <taxon>Gobionellinae</taxon>
        <taxon>Mugilogobius</taxon>
    </lineage>
</organism>
<dbReference type="InterPro" id="IPR036241">
    <property type="entry name" value="NSFL1C_SEP_dom_sf"/>
</dbReference>
<comment type="function">
    <text evidence="5">May be involved in the reorganization of actin cytoskeleton mediated by RND1, RND2 and RND3. Promotes RHOA activation mediated by GNA12 and GNA13.</text>
</comment>
<comment type="caution">
    <text evidence="13">The sequence shown here is derived from an EMBL/GenBank/DDBJ whole genome shotgun (WGS) entry which is preliminary data.</text>
</comment>
<gene>
    <name evidence="13" type="ORF">WMY93_008559</name>
</gene>
<dbReference type="AlphaFoldDB" id="A0AAW0PVG7"/>
<dbReference type="PANTHER" id="PTHR23333">
    <property type="entry name" value="UBX DOMAIN CONTAINING PROTEIN"/>
    <property type="match status" value="1"/>
</dbReference>
<evidence type="ECO:0000259" key="11">
    <source>
        <dbReference type="PROSITE" id="PS50033"/>
    </source>
</evidence>
<accession>A0AAW0PVG7</accession>
<keyword evidence="14" id="KW-1185">Reference proteome</keyword>
<dbReference type="GO" id="GO:0043161">
    <property type="term" value="P:proteasome-mediated ubiquitin-dependent protein catabolic process"/>
    <property type="evidence" value="ECO:0007669"/>
    <property type="project" value="TreeGrafter"/>
</dbReference>
<dbReference type="PROSITE" id="PS51399">
    <property type="entry name" value="SEP"/>
    <property type="match status" value="1"/>
</dbReference>
<evidence type="ECO:0000256" key="8">
    <source>
        <dbReference type="ARBA" id="ARBA00075811"/>
    </source>
</evidence>
<dbReference type="Pfam" id="PF00789">
    <property type="entry name" value="UBX"/>
    <property type="match status" value="1"/>
</dbReference>
<dbReference type="GO" id="GO:0005856">
    <property type="term" value="C:cytoskeleton"/>
    <property type="evidence" value="ECO:0007669"/>
    <property type="project" value="UniProtKB-SubCell"/>
</dbReference>
<keyword evidence="2" id="KW-0963">Cytoplasm</keyword>
<dbReference type="Proteomes" id="UP001460270">
    <property type="component" value="Unassembled WGS sequence"/>
</dbReference>
<dbReference type="SUPFAM" id="SSF102848">
    <property type="entry name" value="NSFL1 (p97 ATPase) cofactor p47, SEP domain"/>
    <property type="match status" value="1"/>
</dbReference>
<comment type="subunit">
    <text evidence="6">Interacts with GNA12, GNA13, RND1, RND2 and RND3.</text>
</comment>
<evidence type="ECO:0000256" key="2">
    <source>
        <dbReference type="ARBA" id="ARBA00022490"/>
    </source>
</evidence>